<dbReference type="Proteomes" id="UP000325433">
    <property type="component" value="Unassembled WGS sequence"/>
</dbReference>
<evidence type="ECO:0000313" key="1">
    <source>
        <dbReference type="EMBL" id="KAE8315200.1"/>
    </source>
</evidence>
<protein>
    <submittedName>
        <fullName evidence="1">Uncharacterized protein</fullName>
    </submittedName>
</protein>
<proteinExistence type="predicted"/>
<organism evidence="1 2">
    <name type="scientific">Aspergillus transmontanensis</name>
    <dbReference type="NCBI Taxonomy" id="1034304"/>
    <lineage>
        <taxon>Eukaryota</taxon>
        <taxon>Fungi</taxon>
        <taxon>Dikarya</taxon>
        <taxon>Ascomycota</taxon>
        <taxon>Pezizomycotina</taxon>
        <taxon>Eurotiomycetes</taxon>
        <taxon>Eurotiomycetidae</taxon>
        <taxon>Eurotiales</taxon>
        <taxon>Aspergillaceae</taxon>
        <taxon>Aspergillus</taxon>
        <taxon>Aspergillus subgen. Circumdati</taxon>
    </lineage>
</organism>
<evidence type="ECO:0000313" key="2">
    <source>
        <dbReference type="Proteomes" id="UP000325433"/>
    </source>
</evidence>
<gene>
    <name evidence="1" type="ORF">BDV41DRAFT_531415</name>
</gene>
<name>A0A5N6W707_9EURO</name>
<accession>A0A5N6W707</accession>
<dbReference type="AlphaFoldDB" id="A0A5N6W707"/>
<reference evidence="2" key="1">
    <citation type="submission" date="2019-04" db="EMBL/GenBank/DDBJ databases">
        <title>Friends and foes A comparative genomics studyof 23 Aspergillus species from section Flavi.</title>
        <authorList>
            <consortium name="DOE Joint Genome Institute"/>
            <person name="Kjaerbolling I."/>
            <person name="Vesth T."/>
            <person name="Frisvad J.C."/>
            <person name="Nybo J.L."/>
            <person name="Theobald S."/>
            <person name="Kildgaard S."/>
            <person name="Isbrandt T."/>
            <person name="Kuo A."/>
            <person name="Sato A."/>
            <person name="Lyhne E.K."/>
            <person name="Kogle M.E."/>
            <person name="Wiebenga A."/>
            <person name="Kun R.S."/>
            <person name="Lubbers R.J."/>
            <person name="Makela M.R."/>
            <person name="Barry K."/>
            <person name="Chovatia M."/>
            <person name="Clum A."/>
            <person name="Daum C."/>
            <person name="Haridas S."/>
            <person name="He G."/>
            <person name="LaButti K."/>
            <person name="Lipzen A."/>
            <person name="Mondo S."/>
            <person name="Riley R."/>
            <person name="Salamov A."/>
            <person name="Simmons B.A."/>
            <person name="Magnuson J.K."/>
            <person name="Henrissat B."/>
            <person name="Mortensen U.H."/>
            <person name="Larsen T.O."/>
            <person name="Devries R.P."/>
            <person name="Grigoriev I.V."/>
            <person name="Machida M."/>
            <person name="Baker S.E."/>
            <person name="Andersen M.R."/>
        </authorList>
    </citation>
    <scope>NUCLEOTIDE SEQUENCE [LARGE SCALE GENOMIC DNA]</scope>
    <source>
        <strain evidence="2">CBS 130015</strain>
    </source>
</reference>
<dbReference type="EMBL" id="ML738313">
    <property type="protein sequence ID" value="KAE8315200.1"/>
    <property type="molecule type" value="Genomic_DNA"/>
</dbReference>
<keyword evidence="2" id="KW-1185">Reference proteome</keyword>
<sequence>MNGLLKQAIMLPPLSHDQHPMAHCASQRLKSMPRKAARLSPRTPAGLDPEAKTFTNPLFETVSPGGYRLAFSLGYFRIVYSVREGQI</sequence>